<evidence type="ECO:0000313" key="2">
    <source>
        <dbReference type="Proteomes" id="UP000006064"/>
    </source>
</evidence>
<dbReference type="Proteomes" id="UP000006064">
    <property type="component" value="Chromosome"/>
</dbReference>
<dbReference type="OrthoDB" id="91903at2157"/>
<dbReference type="KEGG" id="thm:CL1_1424"/>
<dbReference type="AlphaFoldDB" id="I3ZV89"/>
<name>I3ZV89_THECF</name>
<keyword evidence="2" id="KW-1185">Reference proteome</keyword>
<dbReference type="RefSeq" id="WP_014789256.1">
    <property type="nucleotide sequence ID" value="NC_018015.1"/>
</dbReference>
<accession>I3ZV89</accession>
<gene>
    <name evidence="1" type="ORF">CL1_1424</name>
</gene>
<reference evidence="1 2" key="1">
    <citation type="journal article" date="2012" name="J. Bacteriol.">
        <title>Complete Genome Sequence of the Hyperthermophilic Archaeon Thermococcus sp. Strain CL1, Isolated from a Paralvinella sp. Polychaete Worm Collected from a Hydrothermal Vent.</title>
        <authorList>
            <person name="Jung J.H."/>
            <person name="Holden J.F."/>
            <person name="Seo D.H."/>
            <person name="Park K.H."/>
            <person name="Shin H."/>
            <person name="Ryu S."/>
            <person name="Lee J.H."/>
            <person name="Park C.S."/>
        </authorList>
    </citation>
    <scope>NUCLEOTIDE SEQUENCE [LARGE SCALE GENOMIC DNA]</scope>
    <source>
        <strain evidence="2">DSM 27260 / KACC 17922 / CL1</strain>
    </source>
</reference>
<organism evidence="1 2">
    <name type="scientific">Thermococcus cleftensis (strain DSM 27260 / KACC 17922 / CL1)</name>
    <dbReference type="NCBI Taxonomy" id="163003"/>
    <lineage>
        <taxon>Archaea</taxon>
        <taxon>Methanobacteriati</taxon>
        <taxon>Methanobacteriota</taxon>
        <taxon>Thermococci</taxon>
        <taxon>Thermococcales</taxon>
        <taxon>Thermococcaceae</taxon>
        <taxon>Thermococcus</taxon>
    </lineage>
</organism>
<dbReference type="EMBL" id="CP003651">
    <property type="protein sequence ID" value="AFL95623.1"/>
    <property type="molecule type" value="Genomic_DNA"/>
</dbReference>
<dbReference type="STRING" id="163003.CL1_1424"/>
<evidence type="ECO:0000313" key="1">
    <source>
        <dbReference type="EMBL" id="AFL95623.1"/>
    </source>
</evidence>
<protein>
    <submittedName>
        <fullName evidence="1">Uncharacterized protein</fullName>
    </submittedName>
</protein>
<dbReference type="HOGENOM" id="CLU_1582982_0_0_2"/>
<sequence>MNTGTRRELARKLGLVEEEIAEGFKYGIPHIVGEILEDGSVFLSVVVFESARHSFLLRENDRVFFLYPAEERNRRRLFFKLWRFLDGREEDGAFVPGKRIGGILKNALRREGFDVLWINVRPAGDGEYIDVWAVKDGTRYNLLFEKIAQGEYVLLEMEKV</sequence>
<dbReference type="GeneID" id="13037826"/>
<proteinExistence type="predicted"/>